<keyword evidence="1" id="KW-1133">Transmembrane helix</keyword>
<keyword evidence="3" id="KW-1185">Reference proteome</keyword>
<dbReference type="EMBL" id="AWVH01000039">
    <property type="protein sequence ID" value="ERJ92097.1"/>
    <property type="molecule type" value="Genomic_DNA"/>
</dbReference>
<dbReference type="Proteomes" id="UP000016649">
    <property type="component" value="Unassembled WGS sequence"/>
</dbReference>
<evidence type="ECO:0000313" key="2">
    <source>
        <dbReference type="EMBL" id="ERJ92097.1"/>
    </source>
</evidence>
<gene>
    <name evidence="2" type="ORF">HMPREF9193_01758</name>
</gene>
<reference evidence="2 3" key="1">
    <citation type="submission" date="2013-08" db="EMBL/GenBank/DDBJ databases">
        <authorList>
            <person name="Weinstock G."/>
            <person name="Sodergren E."/>
            <person name="Wylie T."/>
            <person name="Fulton L."/>
            <person name="Fulton R."/>
            <person name="Fronick C."/>
            <person name="O'Laughlin M."/>
            <person name="Godfrey J."/>
            <person name="Miner T."/>
            <person name="Herter B."/>
            <person name="Appelbaum E."/>
            <person name="Cordes M."/>
            <person name="Lek S."/>
            <person name="Wollam A."/>
            <person name="Pepin K.H."/>
            <person name="Palsikar V.B."/>
            <person name="Mitreva M."/>
            <person name="Wilson R.K."/>
        </authorList>
    </citation>
    <scope>NUCLEOTIDE SEQUENCE [LARGE SCALE GENOMIC DNA]</scope>
    <source>
        <strain evidence="2 3">ATCC 700332</strain>
    </source>
</reference>
<organism evidence="2 3">
    <name type="scientific">Treponema lecithinolyticum ATCC 700332</name>
    <dbReference type="NCBI Taxonomy" id="1321815"/>
    <lineage>
        <taxon>Bacteria</taxon>
        <taxon>Pseudomonadati</taxon>
        <taxon>Spirochaetota</taxon>
        <taxon>Spirochaetia</taxon>
        <taxon>Spirochaetales</taxon>
        <taxon>Treponemataceae</taxon>
        <taxon>Treponema</taxon>
    </lineage>
</organism>
<proteinExistence type="predicted"/>
<keyword evidence="1" id="KW-0812">Transmembrane</keyword>
<evidence type="ECO:0008006" key="4">
    <source>
        <dbReference type="Google" id="ProtNLM"/>
    </source>
</evidence>
<protein>
    <recommendedName>
        <fullName evidence="4">Lipoprotein</fullName>
    </recommendedName>
</protein>
<evidence type="ECO:0000256" key="1">
    <source>
        <dbReference type="SAM" id="Phobius"/>
    </source>
</evidence>
<feature type="transmembrane region" description="Helical" evidence="1">
    <location>
        <begin position="21"/>
        <end position="43"/>
    </location>
</feature>
<name>A0ABN0NXI8_TRELE</name>
<accession>A0ABN0NXI8</accession>
<comment type="caution">
    <text evidence="2">The sequence shown here is derived from an EMBL/GenBank/DDBJ whole genome shotgun (WGS) entry which is preliminary data.</text>
</comment>
<keyword evidence="1" id="KW-0472">Membrane</keyword>
<evidence type="ECO:0000313" key="3">
    <source>
        <dbReference type="Proteomes" id="UP000016649"/>
    </source>
</evidence>
<sequence length="270" mass="30420">MLTQTKRQFILIAQELSVKKTVLKTMVSGVFMFAGLCALLTVACGELGYKNPHEKRTLTVTNSLTVPINGVVIKSRYNSDVHFNGTLEAGKTLTLKDVPLCITNLDSAYDLKIDKANELGDNPYWTIRELKDSEKIKIAVYNHLVADVKLTYKLQNTQNVYIPGSTGGDIELPKQTDSVPSFLSLYDSPYDFHLNNEQKYYTKKNDGSFDMSKKYFALKRNAADVPPEWSANPANPADKDKIPIFFVIEYNKNMQRIDIREGLSETSDSK</sequence>